<dbReference type="EMBL" id="MBFR01000201">
    <property type="protein sequence ID" value="PVU91408.1"/>
    <property type="molecule type" value="Genomic_DNA"/>
</dbReference>
<evidence type="ECO:0000259" key="2">
    <source>
        <dbReference type="PROSITE" id="PS50158"/>
    </source>
</evidence>
<dbReference type="Proteomes" id="UP000245383">
    <property type="component" value="Unassembled WGS sequence"/>
</dbReference>
<feature type="domain" description="CCHC-type" evidence="2">
    <location>
        <begin position="28"/>
        <end position="41"/>
    </location>
</feature>
<gene>
    <name evidence="3" type="ORF">BB561_004409</name>
</gene>
<dbReference type="AlphaFoldDB" id="A0A2T9YGC6"/>
<organism evidence="3 4">
    <name type="scientific">Smittium simulii</name>
    <dbReference type="NCBI Taxonomy" id="133385"/>
    <lineage>
        <taxon>Eukaryota</taxon>
        <taxon>Fungi</taxon>
        <taxon>Fungi incertae sedis</taxon>
        <taxon>Zoopagomycota</taxon>
        <taxon>Kickxellomycotina</taxon>
        <taxon>Harpellomycetes</taxon>
        <taxon>Harpellales</taxon>
        <taxon>Legeriomycetaceae</taxon>
        <taxon>Smittium</taxon>
    </lineage>
</organism>
<name>A0A2T9YGC6_9FUNG</name>
<evidence type="ECO:0000256" key="1">
    <source>
        <dbReference type="PROSITE-ProRule" id="PRU00047"/>
    </source>
</evidence>
<sequence>MTELTKSIKKVVLINKQVLEKRNSAPVCQNCGKIGHRTDRCYSKAEEKNKNSTTDKPGKSMLALKEPAIVGISDSKRMRVDYLTDNYYFKPAQKDTTEDIPKTFSIVSVARENYYVFVNTGAMHSLIEYKVLKQLSIEPTKLLKPHYIQPVGGPKIALSHKARLKIKIEEDFFIGDDFFAIYDCAVPIL</sequence>
<protein>
    <recommendedName>
        <fullName evidence="2">CCHC-type domain-containing protein</fullName>
    </recommendedName>
</protein>
<evidence type="ECO:0000313" key="3">
    <source>
        <dbReference type="EMBL" id="PVU91408.1"/>
    </source>
</evidence>
<proteinExistence type="predicted"/>
<keyword evidence="1" id="KW-0862">Zinc</keyword>
<keyword evidence="1" id="KW-0479">Metal-binding</keyword>
<dbReference type="PROSITE" id="PS50158">
    <property type="entry name" value="ZF_CCHC"/>
    <property type="match status" value="1"/>
</dbReference>
<dbReference type="GO" id="GO:0003676">
    <property type="term" value="F:nucleic acid binding"/>
    <property type="evidence" value="ECO:0007669"/>
    <property type="project" value="InterPro"/>
</dbReference>
<keyword evidence="4" id="KW-1185">Reference proteome</keyword>
<accession>A0A2T9YGC6</accession>
<dbReference type="GO" id="GO:0008270">
    <property type="term" value="F:zinc ion binding"/>
    <property type="evidence" value="ECO:0007669"/>
    <property type="project" value="UniProtKB-KW"/>
</dbReference>
<keyword evidence="1" id="KW-0863">Zinc-finger</keyword>
<comment type="caution">
    <text evidence="3">The sequence shown here is derived from an EMBL/GenBank/DDBJ whole genome shotgun (WGS) entry which is preliminary data.</text>
</comment>
<dbReference type="InterPro" id="IPR001878">
    <property type="entry name" value="Znf_CCHC"/>
</dbReference>
<evidence type="ECO:0000313" key="4">
    <source>
        <dbReference type="Proteomes" id="UP000245383"/>
    </source>
</evidence>
<reference evidence="3 4" key="1">
    <citation type="journal article" date="2018" name="MBio">
        <title>Comparative Genomics Reveals the Core Gene Toolbox for the Fungus-Insect Symbiosis.</title>
        <authorList>
            <person name="Wang Y."/>
            <person name="Stata M."/>
            <person name="Wang W."/>
            <person name="Stajich J.E."/>
            <person name="White M.M."/>
            <person name="Moncalvo J.M."/>
        </authorList>
    </citation>
    <scope>NUCLEOTIDE SEQUENCE [LARGE SCALE GENOMIC DNA]</scope>
    <source>
        <strain evidence="3 4">SWE-8-4</strain>
    </source>
</reference>